<gene>
    <name evidence="1" type="ORF">B5M09_013795</name>
</gene>
<dbReference type="AlphaFoldDB" id="A0A425DLS9"/>
<evidence type="ECO:0000313" key="2">
    <source>
        <dbReference type="Proteomes" id="UP000284702"/>
    </source>
</evidence>
<name>A0A425DLS9_APHAT</name>
<organism evidence="1 2">
    <name type="scientific">Aphanomyces astaci</name>
    <name type="common">Crayfish plague agent</name>
    <dbReference type="NCBI Taxonomy" id="112090"/>
    <lineage>
        <taxon>Eukaryota</taxon>
        <taxon>Sar</taxon>
        <taxon>Stramenopiles</taxon>
        <taxon>Oomycota</taxon>
        <taxon>Saprolegniomycetes</taxon>
        <taxon>Saprolegniales</taxon>
        <taxon>Verrucalvaceae</taxon>
        <taxon>Aphanomyces</taxon>
    </lineage>
</organism>
<sequence length="70" mass="8107">MRTRLWSGMASVFAKTTSKVESDFSILKWEKDEFRMNLLDLSLEVKQFKLLGLLDPKPVPQANDDDDDDM</sequence>
<proteinExistence type="predicted"/>
<evidence type="ECO:0000313" key="1">
    <source>
        <dbReference type="EMBL" id="RQM30257.1"/>
    </source>
</evidence>
<dbReference type="EMBL" id="MZMZ02000896">
    <property type="protein sequence ID" value="RQM30257.1"/>
    <property type="molecule type" value="Genomic_DNA"/>
</dbReference>
<comment type="caution">
    <text evidence="1">The sequence shown here is derived from an EMBL/GenBank/DDBJ whole genome shotgun (WGS) entry which is preliminary data.</text>
</comment>
<accession>A0A425DLS9</accession>
<keyword evidence="2" id="KW-1185">Reference proteome</keyword>
<dbReference type="Proteomes" id="UP000284702">
    <property type="component" value="Unassembled WGS sequence"/>
</dbReference>
<protein>
    <submittedName>
        <fullName evidence="1">Uncharacterized protein</fullName>
    </submittedName>
</protein>
<reference evidence="1" key="1">
    <citation type="submission" date="2018-07" db="EMBL/GenBank/DDBJ databases">
        <title>Annotation of Aphanomyces astaci genome assembly.</title>
        <authorList>
            <person name="Studholme D.J."/>
        </authorList>
    </citation>
    <scope>NUCLEOTIDE SEQUENCE [LARGE SCALE GENOMIC DNA]</scope>
    <source>
        <strain evidence="1">Pc</strain>
    </source>
</reference>